<comment type="caution">
    <text evidence="1">The sequence shown here is derived from an EMBL/GenBank/DDBJ whole genome shotgun (WGS) entry which is preliminary data.</text>
</comment>
<gene>
    <name evidence="1" type="ORF">OWV82_009070</name>
</gene>
<protein>
    <submittedName>
        <fullName evidence="1">Protein DETOXIFICATION</fullName>
    </submittedName>
</protein>
<proteinExistence type="predicted"/>
<evidence type="ECO:0000313" key="1">
    <source>
        <dbReference type="EMBL" id="KAJ4721380.1"/>
    </source>
</evidence>
<keyword evidence="2" id="KW-1185">Reference proteome</keyword>
<accession>A0ACC1YFF3</accession>
<organism evidence="1 2">
    <name type="scientific">Melia azedarach</name>
    <name type="common">Chinaberry tree</name>
    <dbReference type="NCBI Taxonomy" id="155640"/>
    <lineage>
        <taxon>Eukaryota</taxon>
        <taxon>Viridiplantae</taxon>
        <taxon>Streptophyta</taxon>
        <taxon>Embryophyta</taxon>
        <taxon>Tracheophyta</taxon>
        <taxon>Spermatophyta</taxon>
        <taxon>Magnoliopsida</taxon>
        <taxon>eudicotyledons</taxon>
        <taxon>Gunneridae</taxon>
        <taxon>Pentapetalae</taxon>
        <taxon>rosids</taxon>
        <taxon>malvids</taxon>
        <taxon>Sapindales</taxon>
        <taxon>Meliaceae</taxon>
        <taxon>Melia</taxon>
    </lineage>
</organism>
<name>A0ACC1YFF3_MELAZ</name>
<dbReference type="EMBL" id="CM051397">
    <property type="protein sequence ID" value="KAJ4721380.1"/>
    <property type="molecule type" value="Genomic_DNA"/>
</dbReference>
<dbReference type="Proteomes" id="UP001164539">
    <property type="component" value="Chromosome 4"/>
</dbReference>
<reference evidence="1 2" key="1">
    <citation type="journal article" date="2023" name="Science">
        <title>Complex scaffold remodeling in plant triterpene biosynthesis.</title>
        <authorList>
            <person name="De La Pena R."/>
            <person name="Hodgson H."/>
            <person name="Liu J.C."/>
            <person name="Stephenson M.J."/>
            <person name="Martin A.C."/>
            <person name="Owen C."/>
            <person name="Harkess A."/>
            <person name="Leebens-Mack J."/>
            <person name="Jimenez L.E."/>
            <person name="Osbourn A."/>
            <person name="Sattely E.S."/>
        </authorList>
    </citation>
    <scope>NUCLEOTIDE SEQUENCE [LARGE SCALE GENOMIC DNA]</scope>
    <source>
        <strain evidence="2">cv. JPN11</strain>
        <tissue evidence="1">Leaf</tissue>
    </source>
</reference>
<evidence type="ECO:0000313" key="2">
    <source>
        <dbReference type="Proteomes" id="UP001164539"/>
    </source>
</evidence>
<sequence>MEERLLGSEAKDISDLKERIWTESKKLWRVAFPAMLTRVSQYGMFVITQGFIGHLGKVELAAYALIQIIAVRFSNGILLGMSSATETLCGQAFGAGQYHMMGIYLQRSLIINLATGTILLPVFIFAGDIFKLVGEQTDIANEAGYISLWFIGILYFFIFSLTIQKYLQAQLKNMILGWLSAVAFVVHVLFSWIFVSKLNLGIPGAMSAMIMSSWLIVIGEFVYLFGGWCPNTWKGFSSAAFIDLIPILKLSISSGVMICLEFWYNALLVLLAGYMKNATLEIAAFSICLNIIAWEFMLCFGFLAASGVRVSNELGRGDSKAAKFSVKVAITTTTIIGIFFFIICLVFSRKIAYLFTSDDEVAESVTSLNVLLAFSVLLNGVQAVLSGAAVGAGRQKVVAYINIGCYYLIGVPAGLLLGYVADLKVKGIWMGMVIGVVMQSLVLSYVTWKTDWDEEVNKASERLNKWLLKPSDHQESNDLLQ</sequence>